<evidence type="ECO:0000256" key="1">
    <source>
        <dbReference type="SAM" id="SignalP"/>
    </source>
</evidence>
<protein>
    <submittedName>
        <fullName evidence="2">Uncharacterized protein</fullName>
    </submittedName>
</protein>
<evidence type="ECO:0000313" key="3">
    <source>
        <dbReference type="Proteomes" id="UP000823674"/>
    </source>
</evidence>
<reference evidence="2 3" key="1">
    <citation type="submission" date="2021-03" db="EMBL/GenBank/DDBJ databases">
        <authorList>
            <person name="King G.J."/>
            <person name="Bancroft I."/>
            <person name="Baten A."/>
            <person name="Bloomfield J."/>
            <person name="Borpatragohain P."/>
            <person name="He Z."/>
            <person name="Irish N."/>
            <person name="Irwin J."/>
            <person name="Liu K."/>
            <person name="Mauleon R.P."/>
            <person name="Moore J."/>
            <person name="Morris R."/>
            <person name="Ostergaard L."/>
            <person name="Wang B."/>
            <person name="Wells R."/>
        </authorList>
    </citation>
    <scope>NUCLEOTIDE SEQUENCE [LARGE SCALE GENOMIC DNA]</scope>
    <source>
        <strain evidence="2">R-o-18</strain>
        <tissue evidence="2">Leaf</tissue>
    </source>
</reference>
<sequence length="124" mass="13758">CAFELNILWVLWLELLLRSAESCLKGSAQTRITPNNSDCLQACLDGRLVPATDEEILEVNESDMYTASDASQTIGYLPAQGLPPRSGLLAYPQGRELPSPGWYSLLDLKLRFHKFLMSEEAVQG</sequence>
<feature type="chain" id="PRO_5046379127" evidence="1">
    <location>
        <begin position="23"/>
        <end position="124"/>
    </location>
</feature>
<dbReference type="Proteomes" id="UP000823674">
    <property type="component" value="Chromosome A02"/>
</dbReference>
<organism evidence="2 3">
    <name type="scientific">Brassica rapa subsp. trilocularis</name>
    <dbReference type="NCBI Taxonomy" id="1813537"/>
    <lineage>
        <taxon>Eukaryota</taxon>
        <taxon>Viridiplantae</taxon>
        <taxon>Streptophyta</taxon>
        <taxon>Embryophyta</taxon>
        <taxon>Tracheophyta</taxon>
        <taxon>Spermatophyta</taxon>
        <taxon>Magnoliopsida</taxon>
        <taxon>eudicotyledons</taxon>
        <taxon>Gunneridae</taxon>
        <taxon>Pentapetalae</taxon>
        <taxon>rosids</taxon>
        <taxon>malvids</taxon>
        <taxon>Brassicales</taxon>
        <taxon>Brassicaceae</taxon>
        <taxon>Brassiceae</taxon>
        <taxon>Brassica</taxon>
    </lineage>
</organism>
<gene>
    <name evidence="2" type="primary">A02p025910.1_BraROA</name>
    <name evidence="2" type="ORF">IGI04_006366</name>
</gene>
<keyword evidence="1" id="KW-0732">Signal</keyword>
<feature type="non-terminal residue" evidence="2">
    <location>
        <position position="124"/>
    </location>
</feature>
<keyword evidence="3" id="KW-1185">Reference proteome</keyword>
<evidence type="ECO:0000313" key="2">
    <source>
        <dbReference type="EMBL" id="KAG5410047.1"/>
    </source>
</evidence>
<accession>A0ABQ7NGQ0</accession>
<feature type="non-terminal residue" evidence="2">
    <location>
        <position position="1"/>
    </location>
</feature>
<dbReference type="EMBL" id="JADBGQ010000002">
    <property type="protein sequence ID" value="KAG5410047.1"/>
    <property type="molecule type" value="Genomic_DNA"/>
</dbReference>
<feature type="signal peptide" evidence="1">
    <location>
        <begin position="1"/>
        <end position="22"/>
    </location>
</feature>
<proteinExistence type="predicted"/>
<name>A0ABQ7NGQ0_BRACM</name>
<comment type="caution">
    <text evidence="2">The sequence shown here is derived from an EMBL/GenBank/DDBJ whole genome shotgun (WGS) entry which is preliminary data.</text>
</comment>